<protein>
    <recommendedName>
        <fullName evidence="5">DUF5667 domain-containing protein</fullName>
    </recommendedName>
</protein>
<reference evidence="3 4" key="1">
    <citation type="journal article" date="2015" name="Fungal Genet. Biol.">
        <title>Evolution of novel wood decay mechanisms in Agaricales revealed by the genome sequences of Fistulina hepatica and Cylindrobasidium torrendii.</title>
        <authorList>
            <person name="Floudas D."/>
            <person name="Held B.W."/>
            <person name="Riley R."/>
            <person name="Nagy L.G."/>
            <person name="Koehler G."/>
            <person name="Ransdell A.S."/>
            <person name="Younus H."/>
            <person name="Chow J."/>
            <person name="Chiniquy J."/>
            <person name="Lipzen A."/>
            <person name="Tritt A."/>
            <person name="Sun H."/>
            <person name="Haridas S."/>
            <person name="LaButti K."/>
            <person name="Ohm R.A."/>
            <person name="Kues U."/>
            <person name="Blanchette R.A."/>
            <person name="Grigoriev I.V."/>
            <person name="Minto R.E."/>
            <person name="Hibbett D.S."/>
        </authorList>
    </citation>
    <scope>NUCLEOTIDE SEQUENCE [LARGE SCALE GENOMIC DNA]</scope>
    <source>
        <strain evidence="3 4">ATCC 64428</strain>
    </source>
</reference>
<dbReference type="Proteomes" id="UP000054144">
    <property type="component" value="Unassembled WGS sequence"/>
</dbReference>
<evidence type="ECO:0000313" key="3">
    <source>
        <dbReference type="EMBL" id="KIY44742.1"/>
    </source>
</evidence>
<dbReference type="EMBL" id="KN882067">
    <property type="protein sequence ID" value="KIY44742.1"/>
    <property type="molecule type" value="Genomic_DNA"/>
</dbReference>
<evidence type="ECO:0008006" key="5">
    <source>
        <dbReference type="Google" id="ProtNLM"/>
    </source>
</evidence>
<evidence type="ECO:0000256" key="1">
    <source>
        <dbReference type="SAM" id="MobiDB-lite"/>
    </source>
</evidence>
<keyword evidence="4" id="KW-1185">Reference proteome</keyword>
<feature type="compositionally biased region" description="Low complexity" evidence="1">
    <location>
        <begin position="198"/>
        <end position="217"/>
    </location>
</feature>
<dbReference type="AlphaFoldDB" id="A0A0D7A121"/>
<feature type="compositionally biased region" description="Basic and acidic residues" evidence="1">
    <location>
        <begin position="164"/>
        <end position="173"/>
    </location>
</feature>
<accession>A0A0D7A121</accession>
<feature type="compositionally biased region" description="Basic and acidic residues" evidence="1">
    <location>
        <begin position="241"/>
        <end position="271"/>
    </location>
</feature>
<feature type="region of interest" description="Disordered" evidence="1">
    <location>
        <begin position="138"/>
        <end position="294"/>
    </location>
</feature>
<organism evidence="3 4">
    <name type="scientific">Fistulina hepatica ATCC 64428</name>
    <dbReference type="NCBI Taxonomy" id="1128425"/>
    <lineage>
        <taxon>Eukaryota</taxon>
        <taxon>Fungi</taxon>
        <taxon>Dikarya</taxon>
        <taxon>Basidiomycota</taxon>
        <taxon>Agaricomycotina</taxon>
        <taxon>Agaricomycetes</taxon>
        <taxon>Agaricomycetidae</taxon>
        <taxon>Agaricales</taxon>
        <taxon>Fistulinaceae</taxon>
        <taxon>Fistulina</taxon>
    </lineage>
</organism>
<keyword evidence="2" id="KW-0732">Signal</keyword>
<evidence type="ECO:0000256" key="2">
    <source>
        <dbReference type="SAM" id="SignalP"/>
    </source>
</evidence>
<feature type="signal peptide" evidence="2">
    <location>
        <begin position="1"/>
        <end position="19"/>
    </location>
</feature>
<evidence type="ECO:0000313" key="4">
    <source>
        <dbReference type="Proteomes" id="UP000054144"/>
    </source>
</evidence>
<feature type="chain" id="PRO_5002315907" description="DUF5667 domain-containing protein" evidence="2">
    <location>
        <begin position="20"/>
        <end position="294"/>
    </location>
</feature>
<proteinExistence type="predicted"/>
<gene>
    <name evidence="3" type="ORF">FISHEDRAFT_61768</name>
</gene>
<sequence>MRPAVLAATIALALTSVTATTFLDGSNLKARAARHTISMRELADAEIQARALHDAAMQRRAISEPLVRARAFSNVIDARGLSLQEASEAIEARNLYDEDPKARSLLNRELHARQQLGEILEARDILAARTDEIGSKPQQLRVRTVGQDGELRPRVTFAIPDGQNSRRIEEGRNRSPPPPFGADTHSAQPPPTYDHATSGQHSGRGSQQSGHGSQQSGDGPRQSGGGTQQSSHNGGGRRRRSLSENDRRDLVDLDVRQASEYLNTRDLELEARAGAPPPGSPSRSPQRRYYDDLD</sequence>
<name>A0A0D7A121_9AGAR</name>